<evidence type="ECO:0000313" key="2">
    <source>
        <dbReference type="Proteomes" id="UP000053732"/>
    </source>
</evidence>
<gene>
    <name evidence="1" type="ORF">PCAMFM013_S004g000661</name>
</gene>
<evidence type="ECO:0000313" key="1">
    <source>
        <dbReference type="EMBL" id="CRL20720.1"/>
    </source>
</evidence>
<protein>
    <submittedName>
        <fullName evidence="1">Str. FM013</fullName>
    </submittedName>
</protein>
<organism evidence="1 2">
    <name type="scientific">Penicillium camemberti (strain FM 013)</name>
    <dbReference type="NCBI Taxonomy" id="1429867"/>
    <lineage>
        <taxon>Eukaryota</taxon>
        <taxon>Fungi</taxon>
        <taxon>Dikarya</taxon>
        <taxon>Ascomycota</taxon>
        <taxon>Pezizomycotina</taxon>
        <taxon>Eurotiomycetes</taxon>
        <taxon>Eurotiomycetidae</taxon>
        <taxon>Eurotiales</taxon>
        <taxon>Aspergillaceae</taxon>
        <taxon>Penicillium</taxon>
    </lineage>
</organism>
<sequence>MYEKRDVMAANPYWCYAHQHQLDRELASRHRELKDLKAQAKRDAAKERGIWKQVV</sequence>
<keyword evidence="2" id="KW-1185">Reference proteome</keyword>
<reference evidence="1 2" key="1">
    <citation type="journal article" date="2014" name="Nat. Commun.">
        <title>Multiple recent horizontal transfers of a large genomic region in cheese making fungi.</title>
        <authorList>
            <person name="Cheeseman K."/>
            <person name="Ropars J."/>
            <person name="Renault P."/>
            <person name="Dupont J."/>
            <person name="Gouzy J."/>
            <person name="Branca A."/>
            <person name="Abraham A.L."/>
            <person name="Ceppi M."/>
            <person name="Conseiller E."/>
            <person name="Debuchy R."/>
            <person name="Malagnac F."/>
            <person name="Goarin A."/>
            <person name="Silar P."/>
            <person name="Lacoste S."/>
            <person name="Sallet E."/>
            <person name="Bensimon A."/>
            <person name="Giraud T."/>
            <person name="Brygoo Y."/>
        </authorList>
    </citation>
    <scope>NUCLEOTIDE SEQUENCE [LARGE SCALE GENOMIC DNA]</scope>
    <source>
        <strain evidence="2">FM 013</strain>
    </source>
</reference>
<proteinExistence type="predicted"/>
<accession>A0A0G4P317</accession>
<dbReference type="EMBL" id="HG793137">
    <property type="protein sequence ID" value="CRL20720.1"/>
    <property type="molecule type" value="Genomic_DNA"/>
</dbReference>
<name>A0A0G4P317_PENC3</name>
<dbReference type="Proteomes" id="UP000053732">
    <property type="component" value="Unassembled WGS sequence"/>
</dbReference>
<dbReference type="AlphaFoldDB" id="A0A0G4P317"/>